<dbReference type="GO" id="GO:0000045">
    <property type="term" value="P:autophagosome assembly"/>
    <property type="evidence" value="ECO:0007669"/>
    <property type="project" value="TreeGrafter"/>
</dbReference>
<proteinExistence type="predicted"/>
<gene>
    <name evidence="2" type="primary">Tmem173_1</name>
    <name evidence="2" type="ORF">ALELAT_R15028</name>
</gene>
<dbReference type="GO" id="GO:0002218">
    <property type="term" value="P:activation of innate immune response"/>
    <property type="evidence" value="ECO:0007669"/>
    <property type="project" value="InterPro"/>
</dbReference>
<feature type="non-terminal residue" evidence="2">
    <location>
        <position position="98"/>
    </location>
</feature>
<dbReference type="GO" id="GO:0032481">
    <property type="term" value="P:positive regulation of type I interferon production"/>
    <property type="evidence" value="ECO:0007669"/>
    <property type="project" value="InterPro"/>
</dbReference>
<reference evidence="2 3" key="1">
    <citation type="submission" date="2019-09" db="EMBL/GenBank/DDBJ databases">
        <title>Bird 10,000 Genomes (B10K) Project - Family phase.</title>
        <authorList>
            <person name="Zhang G."/>
        </authorList>
    </citation>
    <scope>NUCLEOTIDE SEQUENCE [LARGE SCALE GENOMIC DNA]</scope>
    <source>
        <strain evidence="2">B10K-DU-001-39</strain>
        <tissue evidence="2">Muscle</tissue>
    </source>
</reference>
<accession>A0A7L0W4A1</accession>
<dbReference type="GO" id="GO:0005789">
    <property type="term" value="C:endoplasmic reticulum membrane"/>
    <property type="evidence" value="ECO:0007669"/>
    <property type="project" value="TreeGrafter"/>
</dbReference>
<dbReference type="GO" id="GO:0035438">
    <property type="term" value="F:cyclic-di-GMP binding"/>
    <property type="evidence" value="ECO:0007669"/>
    <property type="project" value="TreeGrafter"/>
</dbReference>
<feature type="domain" description="STING transmembrane" evidence="1">
    <location>
        <begin position="2"/>
        <end position="87"/>
    </location>
</feature>
<dbReference type="Proteomes" id="UP000562322">
    <property type="component" value="Unassembled WGS sequence"/>
</dbReference>
<dbReference type="GO" id="GO:0051607">
    <property type="term" value="P:defense response to virus"/>
    <property type="evidence" value="ECO:0007669"/>
    <property type="project" value="TreeGrafter"/>
</dbReference>
<dbReference type="PANTHER" id="PTHR34339:SF1">
    <property type="entry name" value="STIMULATOR OF INTERFERON GENES PROTEIN"/>
    <property type="match status" value="1"/>
</dbReference>
<name>A0A7L0W4A1_ALELA</name>
<dbReference type="GO" id="GO:0061507">
    <property type="term" value="F:2',3'-cyclic GMP-AMP binding"/>
    <property type="evidence" value="ECO:0007669"/>
    <property type="project" value="TreeGrafter"/>
</dbReference>
<sequence length="98" mass="10918">CTHLAALQLGGLLKGCCCLAEEIFHLRSRHRGSFWRVLSACFPPRWHLALLLLVGSAYLDPREGDGHSPRLLLTCLCQLLVFTLGLQVRHRVPAMLSS</sequence>
<dbReference type="Pfam" id="PF23417">
    <property type="entry name" value="STING_TM"/>
    <property type="match status" value="1"/>
</dbReference>
<dbReference type="PANTHER" id="PTHR34339">
    <property type="entry name" value="STIMULATOR OF INTERFERON GENES PROTEIN"/>
    <property type="match status" value="1"/>
</dbReference>
<keyword evidence="3" id="KW-1185">Reference proteome</keyword>
<dbReference type="EMBL" id="VXAV01002282">
    <property type="protein sequence ID" value="NXL85252.1"/>
    <property type="molecule type" value="Genomic_DNA"/>
</dbReference>
<feature type="non-terminal residue" evidence="2">
    <location>
        <position position="1"/>
    </location>
</feature>
<evidence type="ECO:0000313" key="3">
    <source>
        <dbReference type="Proteomes" id="UP000562322"/>
    </source>
</evidence>
<dbReference type="AlphaFoldDB" id="A0A7L0W4A1"/>
<dbReference type="InterPro" id="IPR055434">
    <property type="entry name" value="STING_TM"/>
</dbReference>
<organism evidence="2 3">
    <name type="scientific">Alectura lathami</name>
    <name type="common">Australian brush turkey</name>
    <dbReference type="NCBI Taxonomy" id="81907"/>
    <lineage>
        <taxon>Eukaryota</taxon>
        <taxon>Metazoa</taxon>
        <taxon>Chordata</taxon>
        <taxon>Craniata</taxon>
        <taxon>Vertebrata</taxon>
        <taxon>Euteleostomi</taxon>
        <taxon>Archelosauria</taxon>
        <taxon>Archosauria</taxon>
        <taxon>Dinosauria</taxon>
        <taxon>Saurischia</taxon>
        <taxon>Theropoda</taxon>
        <taxon>Coelurosauria</taxon>
        <taxon>Aves</taxon>
        <taxon>Neognathae</taxon>
        <taxon>Galloanserae</taxon>
        <taxon>Galliformes</taxon>
        <taxon>Megapodiidae</taxon>
        <taxon>Alectura</taxon>
    </lineage>
</organism>
<dbReference type="GO" id="GO:0045087">
    <property type="term" value="P:innate immune response"/>
    <property type="evidence" value="ECO:0007669"/>
    <property type="project" value="TreeGrafter"/>
</dbReference>
<protein>
    <submittedName>
        <fullName evidence="2">STING protein</fullName>
    </submittedName>
</protein>
<dbReference type="InterPro" id="IPR029158">
    <property type="entry name" value="STING"/>
</dbReference>
<evidence type="ECO:0000313" key="2">
    <source>
        <dbReference type="EMBL" id="NXL85252.1"/>
    </source>
</evidence>
<comment type="caution">
    <text evidence="2">The sequence shown here is derived from an EMBL/GenBank/DDBJ whole genome shotgun (WGS) entry which is preliminary data.</text>
</comment>
<dbReference type="GO" id="GO:0016239">
    <property type="term" value="P:positive regulation of macroautophagy"/>
    <property type="evidence" value="ECO:0007669"/>
    <property type="project" value="TreeGrafter"/>
</dbReference>
<dbReference type="GO" id="GO:0005776">
    <property type="term" value="C:autophagosome"/>
    <property type="evidence" value="ECO:0007669"/>
    <property type="project" value="TreeGrafter"/>
</dbReference>
<dbReference type="GO" id="GO:0061709">
    <property type="term" value="P:reticulophagy"/>
    <property type="evidence" value="ECO:0007669"/>
    <property type="project" value="TreeGrafter"/>
</dbReference>
<evidence type="ECO:0000259" key="1">
    <source>
        <dbReference type="Pfam" id="PF23417"/>
    </source>
</evidence>